<reference evidence="3 4" key="1">
    <citation type="submission" date="2016-06" db="EMBL/GenBank/DDBJ databases">
        <authorList>
            <person name="Kjaerup R.B."/>
            <person name="Dalgaard T.S."/>
            <person name="Juul-Madsen H.R."/>
        </authorList>
    </citation>
    <scope>NUCLEOTIDE SEQUENCE [LARGE SCALE GENOMIC DNA]</scope>
    <source>
        <strain evidence="3 4">1245139.5</strain>
    </source>
</reference>
<dbReference type="GO" id="GO:0004519">
    <property type="term" value="F:endonuclease activity"/>
    <property type="evidence" value="ECO:0007669"/>
    <property type="project" value="UniProtKB-KW"/>
</dbReference>
<dbReference type="SUPFAM" id="SSF116734">
    <property type="entry name" value="DNA methylase specificity domain"/>
    <property type="match status" value="2"/>
</dbReference>
<keyword evidence="3" id="KW-0255">Endonuclease</keyword>
<dbReference type="Gene3D" id="3.90.220.20">
    <property type="entry name" value="DNA methylase specificity domains"/>
    <property type="match status" value="2"/>
</dbReference>
<keyword evidence="3" id="KW-0378">Hydrolase</keyword>
<keyword evidence="3" id="KW-0540">Nuclease</keyword>
<sequence>MKAVLGDYLDFHAGDISPARAAEGCYPVYGANGVMGHTSERNARGPLIVIGRVGSFCGSLHYCHGDAWVSDNALICRPDDPEETRYWYYALQHCGLNRFRAGSGQPLLNQGVLRSVPIRVADTAERTLIGSTLGALDDKVAANDRVIACAEDLMTTLVEQVPERAKLSDLAQRTAVCAEPRDLRGVVAHYSFPAFDRAAQPNLLDSNTIKSTKFVLIEPCVLFSKLNPRIPRIWNVPQLPSATAVASTEFVVLRPIDVDTSVLWSALRQPDVSAELARMSAGMTGSRQRIQPRQLLDVMVRDVRRLDARSAQAITDLGALCERRRAESAELAAVRDELLPLLMSGRVRSRDTVDGRVAALTTIRRSGSSPTK</sequence>
<keyword evidence="1" id="KW-0680">Restriction system</keyword>
<dbReference type="RefSeq" id="WP_065161318.1">
    <property type="nucleotide sequence ID" value="NZ_LZLQ01000154.1"/>
</dbReference>
<keyword evidence="4" id="KW-1185">Reference proteome</keyword>
<evidence type="ECO:0000313" key="4">
    <source>
        <dbReference type="Proteomes" id="UP000093629"/>
    </source>
</evidence>
<dbReference type="OrthoDB" id="9798929at2"/>
<protein>
    <submittedName>
        <fullName evidence="3">Restriction endonuclease subunit S</fullName>
    </submittedName>
</protein>
<organism evidence="3 4">
    <name type="scientific">Mycobacterium asiaticum</name>
    <dbReference type="NCBI Taxonomy" id="1790"/>
    <lineage>
        <taxon>Bacteria</taxon>
        <taxon>Bacillati</taxon>
        <taxon>Actinomycetota</taxon>
        <taxon>Actinomycetes</taxon>
        <taxon>Mycobacteriales</taxon>
        <taxon>Mycobacteriaceae</taxon>
        <taxon>Mycobacterium</taxon>
    </lineage>
</organism>
<gene>
    <name evidence="3" type="ORF">A5636_16485</name>
</gene>
<name>A0A1A3MK80_MYCAS</name>
<evidence type="ECO:0000256" key="2">
    <source>
        <dbReference type="ARBA" id="ARBA00023125"/>
    </source>
</evidence>
<dbReference type="AlphaFoldDB" id="A0A1A3MK80"/>
<comment type="caution">
    <text evidence="3">The sequence shown here is derived from an EMBL/GenBank/DDBJ whole genome shotgun (WGS) entry which is preliminary data.</text>
</comment>
<dbReference type="EMBL" id="LZLQ01000154">
    <property type="protein sequence ID" value="OBK09901.1"/>
    <property type="molecule type" value="Genomic_DNA"/>
</dbReference>
<keyword evidence="2" id="KW-0238">DNA-binding</keyword>
<evidence type="ECO:0000313" key="3">
    <source>
        <dbReference type="EMBL" id="OBK09901.1"/>
    </source>
</evidence>
<dbReference type="GO" id="GO:0009307">
    <property type="term" value="P:DNA restriction-modification system"/>
    <property type="evidence" value="ECO:0007669"/>
    <property type="project" value="UniProtKB-KW"/>
</dbReference>
<dbReference type="CDD" id="cd17266">
    <property type="entry name" value="RMtype1_S_Sau1132ORF3780P-TRD2-CR2_like"/>
    <property type="match status" value="1"/>
</dbReference>
<dbReference type="GO" id="GO:0003677">
    <property type="term" value="F:DNA binding"/>
    <property type="evidence" value="ECO:0007669"/>
    <property type="project" value="UniProtKB-KW"/>
</dbReference>
<dbReference type="InterPro" id="IPR044946">
    <property type="entry name" value="Restrct_endonuc_typeI_TRD_sf"/>
</dbReference>
<evidence type="ECO:0000256" key="1">
    <source>
        <dbReference type="ARBA" id="ARBA00022747"/>
    </source>
</evidence>
<dbReference type="Gene3D" id="1.10.287.1120">
    <property type="entry name" value="Bipartite methylase S protein"/>
    <property type="match status" value="1"/>
</dbReference>
<dbReference type="Proteomes" id="UP000093629">
    <property type="component" value="Unassembled WGS sequence"/>
</dbReference>
<accession>A0A1A3MK80</accession>
<proteinExistence type="predicted"/>